<evidence type="ECO:0000313" key="1">
    <source>
        <dbReference type="EMBL" id="CAD8099915.1"/>
    </source>
</evidence>
<reference evidence="1" key="1">
    <citation type="submission" date="2021-01" db="EMBL/GenBank/DDBJ databases">
        <authorList>
            <consortium name="Genoscope - CEA"/>
            <person name="William W."/>
        </authorList>
    </citation>
    <scope>NUCLEOTIDE SEQUENCE</scope>
</reference>
<comment type="caution">
    <text evidence="1">The sequence shown here is derived from an EMBL/GenBank/DDBJ whole genome shotgun (WGS) entry which is preliminary data.</text>
</comment>
<dbReference type="EMBL" id="CAJJDN010000072">
    <property type="protein sequence ID" value="CAD8099915.1"/>
    <property type="molecule type" value="Genomic_DNA"/>
</dbReference>
<name>A0A8S1PA51_9CILI</name>
<proteinExistence type="predicted"/>
<dbReference type="AlphaFoldDB" id="A0A8S1PA51"/>
<keyword evidence="2" id="KW-1185">Reference proteome</keyword>
<dbReference type="Proteomes" id="UP000692954">
    <property type="component" value="Unassembled WGS sequence"/>
</dbReference>
<gene>
    <name evidence="1" type="ORF">PSON_ATCC_30995.1.T0720272</name>
</gene>
<accession>A0A8S1PA51</accession>
<protein>
    <submittedName>
        <fullName evidence="1">Uncharacterized protein</fullName>
    </submittedName>
</protein>
<dbReference type="OrthoDB" id="10395722at2759"/>
<organism evidence="1 2">
    <name type="scientific">Paramecium sonneborni</name>
    <dbReference type="NCBI Taxonomy" id="65129"/>
    <lineage>
        <taxon>Eukaryota</taxon>
        <taxon>Sar</taxon>
        <taxon>Alveolata</taxon>
        <taxon>Ciliophora</taxon>
        <taxon>Intramacronucleata</taxon>
        <taxon>Oligohymenophorea</taxon>
        <taxon>Peniculida</taxon>
        <taxon>Parameciidae</taxon>
        <taxon>Paramecium</taxon>
    </lineage>
</organism>
<sequence length="124" mass="14889">MFKQNPILNLFSNDCDMSQFFLKNRQLNNIRRLDMLIRDEKRQDNKLKRMIIDCGNKCGIRNSRVSKNEISFMQIKHCSIFCKKRACSEQKEMNQRTKNNSVQPQRMEIQYDFGGWTNESWKSV</sequence>
<evidence type="ECO:0000313" key="2">
    <source>
        <dbReference type="Proteomes" id="UP000692954"/>
    </source>
</evidence>